<keyword evidence="2" id="KW-0812">Transmembrane</keyword>
<evidence type="ECO:0000256" key="1">
    <source>
        <dbReference type="SAM" id="MobiDB-lite"/>
    </source>
</evidence>
<feature type="transmembrane region" description="Helical" evidence="2">
    <location>
        <begin position="65"/>
        <end position="84"/>
    </location>
</feature>
<dbReference type="AlphaFoldDB" id="A0A0B1PY66"/>
<sequence>MEKQHPEDERRRQSDAILTRVRQETEPQTGAGIERIVLDARRHFGAADADQSDRMEVLGTRIGRLAGLAFFLFLAGSLIITYLIP</sequence>
<organism evidence="3 4">
    <name type="scientific">Aureimonas altamirensis</name>
    <dbReference type="NCBI Taxonomy" id="370622"/>
    <lineage>
        <taxon>Bacteria</taxon>
        <taxon>Pseudomonadati</taxon>
        <taxon>Pseudomonadota</taxon>
        <taxon>Alphaproteobacteria</taxon>
        <taxon>Hyphomicrobiales</taxon>
        <taxon>Aurantimonadaceae</taxon>
        <taxon>Aureimonas</taxon>
    </lineage>
</organism>
<dbReference type="OrthoDB" id="8449218at2"/>
<protein>
    <submittedName>
        <fullName evidence="3">Uncharacterized protein</fullName>
    </submittedName>
</protein>
<keyword evidence="2" id="KW-0472">Membrane</keyword>
<dbReference type="EMBL" id="JRFJ01000005">
    <property type="protein sequence ID" value="KHJ53483.1"/>
    <property type="molecule type" value="Genomic_DNA"/>
</dbReference>
<name>A0A0B1PY66_9HYPH</name>
<feature type="compositionally biased region" description="Basic and acidic residues" evidence="1">
    <location>
        <begin position="1"/>
        <end position="14"/>
    </location>
</feature>
<comment type="caution">
    <text evidence="3">The sequence shown here is derived from an EMBL/GenBank/DDBJ whole genome shotgun (WGS) entry which is preliminary data.</text>
</comment>
<evidence type="ECO:0000313" key="4">
    <source>
        <dbReference type="Proteomes" id="UP000030826"/>
    </source>
</evidence>
<accession>A0A0B1PY66</accession>
<feature type="region of interest" description="Disordered" evidence="1">
    <location>
        <begin position="1"/>
        <end position="24"/>
    </location>
</feature>
<dbReference type="Proteomes" id="UP000030826">
    <property type="component" value="Unassembled WGS sequence"/>
</dbReference>
<keyword evidence="2" id="KW-1133">Transmembrane helix</keyword>
<dbReference type="STRING" id="370622.LA66_16140"/>
<gene>
    <name evidence="3" type="ORF">LA66_16140</name>
</gene>
<reference evidence="3 4" key="1">
    <citation type="submission" date="2014-09" db="EMBL/GenBank/DDBJ databases">
        <title>Isolation and characterization of Aurantimonas altamirensis ON-56566 from clinical sample following a dog bite.</title>
        <authorList>
            <person name="Eshaghi A."/>
            <person name="Li A."/>
            <person name="Shahinas D."/>
            <person name="Bahn P."/>
            <person name="Kus J.V."/>
            <person name="Patel S.N."/>
        </authorList>
    </citation>
    <scope>NUCLEOTIDE SEQUENCE [LARGE SCALE GENOMIC DNA]</scope>
    <source>
        <strain evidence="3 4">ON-56566</strain>
    </source>
</reference>
<dbReference type="RefSeq" id="WP_039194946.1">
    <property type="nucleotide sequence ID" value="NZ_JRFJ01000005.1"/>
</dbReference>
<proteinExistence type="predicted"/>
<evidence type="ECO:0000313" key="3">
    <source>
        <dbReference type="EMBL" id="KHJ53483.1"/>
    </source>
</evidence>
<evidence type="ECO:0000256" key="2">
    <source>
        <dbReference type="SAM" id="Phobius"/>
    </source>
</evidence>